<evidence type="ECO:0000313" key="4">
    <source>
        <dbReference type="Proteomes" id="UP000886857"/>
    </source>
</evidence>
<evidence type="ECO:0000256" key="2">
    <source>
        <dbReference type="SAM" id="SignalP"/>
    </source>
</evidence>
<keyword evidence="1" id="KW-1133">Transmembrane helix</keyword>
<feature type="signal peptide" evidence="2">
    <location>
        <begin position="1"/>
        <end position="17"/>
    </location>
</feature>
<evidence type="ECO:0008006" key="5">
    <source>
        <dbReference type="Google" id="ProtNLM"/>
    </source>
</evidence>
<accession>A0A9D1N8S4</accession>
<gene>
    <name evidence="3" type="ORF">IAC73_00825</name>
</gene>
<keyword evidence="2" id="KW-0732">Signal</keyword>
<dbReference type="EMBL" id="DVOE01000010">
    <property type="protein sequence ID" value="HIU98370.1"/>
    <property type="molecule type" value="Genomic_DNA"/>
</dbReference>
<comment type="caution">
    <text evidence="3">The sequence shown here is derived from an EMBL/GenBank/DDBJ whole genome shotgun (WGS) entry which is preliminary data.</text>
</comment>
<proteinExistence type="predicted"/>
<organism evidence="3 4">
    <name type="scientific">Candidatus Limadaptatus stercoripullorum</name>
    <dbReference type="NCBI Taxonomy" id="2840846"/>
    <lineage>
        <taxon>Bacteria</taxon>
        <taxon>Bacillati</taxon>
        <taxon>Bacillota</taxon>
        <taxon>Clostridia</taxon>
        <taxon>Eubacteriales</taxon>
        <taxon>Candidatus Limadaptatus</taxon>
    </lineage>
</organism>
<feature type="chain" id="PRO_5038941803" description="Spore maturation protein A" evidence="2">
    <location>
        <begin position="18"/>
        <end position="187"/>
    </location>
</feature>
<sequence>MNAVFTALVLLSLAAMAAMSPAEALPAMVSGVTGAVTLSLKLTAIYAVWLSVLRMMQETGLDKKLSRGLRPLIKRLFKGEKEETYDLIAVNLASDLLGMGGAATAAGIDSMRSMSDGSERASDNMLLLLVVNAVSVQLIPATVIALRAAGGSSDASSVILPIFLSSLAATVVGVVLSKIFSGASRAK</sequence>
<dbReference type="AlphaFoldDB" id="A0A9D1N8S4"/>
<evidence type="ECO:0000256" key="1">
    <source>
        <dbReference type="SAM" id="Phobius"/>
    </source>
</evidence>
<name>A0A9D1N8S4_9FIRM</name>
<evidence type="ECO:0000313" key="3">
    <source>
        <dbReference type="EMBL" id="HIU98370.1"/>
    </source>
</evidence>
<keyword evidence="1" id="KW-0472">Membrane</keyword>
<keyword evidence="1" id="KW-0812">Transmembrane</keyword>
<protein>
    <recommendedName>
        <fullName evidence="5">Spore maturation protein A</fullName>
    </recommendedName>
</protein>
<feature type="transmembrane region" description="Helical" evidence="1">
    <location>
        <begin position="34"/>
        <end position="53"/>
    </location>
</feature>
<dbReference type="Proteomes" id="UP000886857">
    <property type="component" value="Unassembled WGS sequence"/>
</dbReference>
<reference evidence="3" key="2">
    <citation type="journal article" date="2021" name="PeerJ">
        <title>Extensive microbial diversity within the chicken gut microbiome revealed by metagenomics and culture.</title>
        <authorList>
            <person name="Gilroy R."/>
            <person name="Ravi A."/>
            <person name="Getino M."/>
            <person name="Pursley I."/>
            <person name="Horton D.L."/>
            <person name="Alikhan N.F."/>
            <person name="Baker D."/>
            <person name="Gharbi K."/>
            <person name="Hall N."/>
            <person name="Watson M."/>
            <person name="Adriaenssens E.M."/>
            <person name="Foster-Nyarko E."/>
            <person name="Jarju S."/>
            <person name="Secka A."/>
            <person name="Antonio M."/>
            <person name="Oren A."/>
            <person name="Chaudhuri R.R."/>
            <person name="La Ragione R."/>
            <person name="Hildebrand F."/>
            <person name="Pallen M.J."/>
        </authorList>
    </citation>
    <scope>NUCLEOTIDE SEQUENCE</scope>
    <source>
        <strain evidence="3">10406</strain>
    </source>
</reference>
<feature type="transmembrane region" description="Helical" evidence="1">
    <location>
        <begin position="158"/>
        <end position="180"/>
    </location>
</feature>
<feature type="transmembrane region" description="Helical" evidence="1">
    <location>
        <begin position="125"/>
        <end position="146"/>
    </location>
</feature>
<reference evidence="3" key="1">
    <citation type="submission" date="2020-10" db="EMBL/GenBank/DDBJ databases">
        <authorList>
            <person name="Gilroy R."/>
        </authorList>
    </citation>
    <scope>NUCLEOTIDE SEQUENCE</scope>
    <source>
        <strain evidence="3">10406</strain>
    </source>
</reference>